<keyword evidence="4" id="KW-0175">Coiled coil</keyword>
<comment type="catalytic activity">
    <reaction evidence="1">
        <text>ATP + protein L-histidine = ADP + protein N-phospho-L-histidine.</text>
        <dbReference type="EC" id="2.7.13.3"/>
    </reaction>
</comment>
<gene>
    <name evidence="7" type="ORF">GXX24_00245</name>
</gene>
<dbReference type="PANTHER" id="PTHR43065:SF42">
    <property type="entry name" value="TWO-COMPONENT SENSOR PPRA"/>
    <property type="match status" value="1"/>
</dbReference>
<name>A0A832PKE5_9RHOB</name>
<feature type="modified residue" description="4-aspartylphosphate" evidence="3">
    <location>
        <position position="575"/>
    </location>
</feature>
<dbReference type="InterPro" id="IPR013656">
    <property type="entry name" value="PAS_4"/>
</dbReference>
<dbReference type="GO" id="GO:0004673">
    <property type="term" value="F:protein histidine kinase activity"/>
    <property type="evidence" value="ECO:0007669"/>
    <property type="project" value="UniProtKB-EC"/>
</dbReference>
<dbReference type="CDD" id="cd00156">
    <property type="entry name" value="REC"/>
    <property type="match status" value="1"/>
</dbReference>
<dbReference type="PANTHER" id="PTHR43065">
    <property type="entry name" value="SENSOR HISTIDINE KINASE"/>
    <property type="match status" value="1"/>
</dbReference>
<dbReference type="InterPro" id="IPR011006">
    <property type="entry name" value="CheY-like_superfamily"/>
</dbReference>
<evidence type="ECO:0000256" key="3">
    <source>
        <dbReference type="PROSITE-ProRule" id="PRU00169"/>
    </source>
</evidence>
<dbReference type="Gene3D" id="3.40.50.2300">
    <property type="match status" value="1"/>
</dbReference>
<dbReference type="SUPFAM" id="SSF52172">
    <property type="entry name" value="CheY-like"/>
    <property type="match status" value="1"/>
</dbReference>
<evidence type="ECO:0000259" key="6">
    <source>
        <dbReference type="PROSITE" id="PS50110"/>
    </source>
</evidence>
<dbReference type="Pfam" id="PF12860">
    <property type="entry name" value="PAS_7"/>
    <property type="match status" value="1"/>
</dbReference>
<proteinExistence type="predicted"/>
<dbReference type="InterPro" id="IPR003594">
    <property type="entry name" value="HATPase_dom"/>
</dbReference>
<dbReference type="InterPro" id="IPR035965">
    <property type="entry name" value="PAS-like_dom_sf"/>
</dbReference>
<dbReference type="PRINTS" id="PR00344">
    <property type="entry name" value="BCTRLSENSOR"/>
</dbReference>
<feature type="coiled-coil region" evidence="4">
    <location>
        <begin position="147"/>
        <end position="184"/>
    </location>
</feature>
<dbReference type="Proteomes" id="UP000580830">
    <property type="component" value="Unassembled WGS sequence"/>
</dbReference>
<reference evidence="7 8" key="1">
    <citation type="journal article" date="2020" name="Biotechnol. Biofuels">
        <title>New insights from the biogas microbiome by comprehensive genome-resolved metagenomics of nearly 1600 species originating from multiple anaerobic digesters.</title>
        <authorList>
            <person name="Campanaro S."/>
            <person name="Treu L."/>
            <person name="Rodriguez-R L.M."/>
            <person name="Kovalovszki A."/>
            <person name="Ziels R.M."/>
            <person name="Maus I."/>
            <person name="Zhu X."/>
            <person name="Kougias P.G."/>
            <person name="Basile A."/>
            <person name="Luo G."/>
            <person name="Schluter A."/>
            <person name="Konstantinidis K.T."/>
            <person name="Angelidaki I."/>
        </authorList>
    </citation>
    <scope>NUCLEOTIDE SEQUENCE [LARGE SCALE GENOMIC DNA]</scope>
    <source>
        <strain evidence="7">AS04akNAM_125</strain>
    </source>
</reference>
<dbReference type="Gene3D" id="3.30.565.10">
    <property type="entry name" value="Histidine kinase-like ATPase, C-terminal domain"/>
    <property type="match status" value="1"/>
</dbReference>
<sequence length="636" mass="68291">MRRTDSHDELMRSGLNLIQQAISIFDAELRLALCNRPYQQMFDLPDHLTRPGARFEDTIAYLVARGEYGQPDDPAEAIRIRVEQARTFQPHYMERLRPDGRTISVEGAPLAQGGWVAVYTDITEIKRTEALLRSRSEELSDQLLRHAERLSAANRALAATNAALEEAKRVLTEAEARTRQVTAMVPAHIAQLDSSGRYVFSNNQLGQVFPGAPSDILGRTSPEVLGDTGRRLSPAVERALAGEPQVVEITHTESGRRIRVALSPDRKGQGVYVLSTDVTAEVNTREALTHAARRELAAQMTSGLAHDFGNLLTIILGLQGRLARLTLPPEAAEAVQGTLAAARRGAVLLDRIATITGPRRLSPQPVNLPALLDQIATMARPSLGRGQRLVLDIDLPDGALLLDPGSLQDSILNLILNARHATAAAGSGSGSGVEGPEATIRLTARVRGRWLELTVTDSGPGFSPEALKRATEPFFTTKPGQGSGLGLSMVYDQTKLAGGTLRLDNVPGGGGRVRLRLPYQRVAPRLVLLVDDDDVIRETLREMLTGMGHQVIEAGSLAEARSLCDLPGLSVVLSDLQLGDGSGADLNGIGPPLLLMTARPPDDPARAGLTRPVLTKPFDAAALSALFATLPEADGR</sequence>
<dbReference type="InterPro" id="IPR001789">
    <property type="entry name" value="Sig_transdc_resp-reg_receiver"/>
</dbReference>
<evidence type="ECO:0000256" key="1">
    <source>
        <dbReference type="ARBA" id="ARBA00000085"/>
    </source>
</evidence>
<evidence type="ECO:0000256" key="4">
    <source>
        <dbReference type="SAM" id="Coils"/>
    </source>
</evidence>
<dbReference type="GO" id="GO:0000160">
    <property type="term" value="P:phosphorelay signal transduction system"/>
    <property type="evidence" value="ECO:0007669"/>
    <property type="project" value="InterPro"/>
</dbReference>
<evidence type="ECO:0000313" key="7">
    <source>
        <dbReference type="EMBL" id="HHW32561.1"/>
    </source>
</evidence>
<dbReference type="PROSITE" id="PS50110">
    <property type="entry name" value="RESPONSE_REGULATORY"/>
    <property type="match status" value="1"/>
</dbReference>
<dbReference type="InterPro" id="IPR005467">
    <property type="entry name" value="His_kinase_dom"/>
</dbReference>
<feature type="domain" description="Histidine kinase" evidence="5">
    <location>
        <begin position="303"/>
        <end position="521"/>
    </location>
</feature>
<evidence type="ECO:0000259" key="5">
    <source>
        <dbReference type="PROSITE" id="PS50109"/>
    </source>
</evidence>
<keyword evidence="3" id="KW-0597">Phosphoprotein</keyword>
<dbReference type="SUPFAM" id="SSF55874">
    <property type="entry name" value="ATPase domain of HSP90 chaperone/DNA topoisomerase II/histidine kinase"/>
    <property type="match status" value="1"/>
</dbReference>
<accession>A0A832PKE5</accession>
<dbReference type="SMART" id="SM00448">
    <property type="entry name" value="REC"/>
    <property type="match status" value="1"/>
</dbReference>
<dbReference type="Pfam" id="PF08448">
    <property type="entry name" value="PAS_4"/>
    <property type="match status" value="1"/>
</dbReference>
<dbReference type="PROSITE" id="PS50109">
    <property type="entry name" value="HIS_KIN"/>
    <property type="match status" value="1"/>
</dbReference>
<evidence type="ECO:0000256" key="2">
    <source>
        <dbReference type="ARBA" id="ARBA00012438"/>
    </source>
</evidence>
<dbReference type="AlphaFoldDB" id="A0A832PKE5"/>
<dbReference type="EC" id="2.7.13.3" evidence="2"/>
<dbReference type="Gene3D" id="3.30.450.20">
    <property type="entry name" value="PAS domain"/>
    <property type="match status" value="2"/>
</dbReference>
<dbReference type="EMBL" id="DULP01000004">
    <property type="protein sequence ID" value="HHW32561.1"/>
    <property type="molecule type" value="Genomic_DNA"/>
</dbReference>
<dbReference type="InterPro" id="IPR004358">
    <property type="entry name" value="Sig_transdc_His_kin-like_C"/>
</dbReference>
<feature type="domain" description="Response regulatory" evidence="6">
    <location>
        <begin position="526"/>
        <end position="631"/>
    </location>
</feature>
<dbReference type="RefSeq" id="WP_303728749.1">
    <property type="nucleotide sequence ID" value="NZ_DULP01000004.1"/>
</dbReference>
<dbReference type="InterPro" id="IPR036890">
    <property type="entry name" value="HATPase_C_sf"/>
</dbReference>
<dbReference type="SUPFAM" id="SSF55785">
    <property type="entry name" value="PYP-like sensor domain (PAS domain)"/>
    <property type="match status" value="2"/>
</dbReference>
<dbReference type="Pfam" id="PF02518">
    <property type="entry name" value="HATPase_c"/>
    <property type="match status" value="1"/>
</dbReference>
<evidence type="ECO:0000313" key="8">
    <source>
        <dbReference type="Proteomes" id="UP000580830"/>
    </source>
</evidence>
<protein>
    <recommendedName>
        <fullName evidence="2">histidine kinase</fullName>
        <ecNumber evidence="2">2.7.13.3</ecNumber>
    </recommendedName>
</protein>
<comment type="caution">
    <text evidence="7">The sequence shown here is derived from an EMBL/GenBank/DDBJ whole genome shotgun (WGS) entry which is preliminary data.</text>
</comment>
<dbReference type="SMART" id="SM00387">
    <property type="entry name" value="HATPase_c"/>
    <property type="match status" value="1"/>
</dbReference>
<organism evidence="7 8">
    <name type="scientific">Paracoccus solventivorans</name>
    <dbReference type="NCBI Taxonomy" id="53463"/>
    <lineage>
        <taxon>Bacteria</taxon>
        <taxon>Pseudomonadati</taxon>
        <taxon>Pseudomonadota</taxon>
        <taxon>Alphaproteobacteria</taxon>
        <taxon>Rhodobacterales</taxon>
        <taxon>Paracoccaceae</taxon>
        <taxon>Paracoccus</taxon>
    </lineage>
</organism>